<accession>A0AAW9K5U0</accession>
<name>A0AAW9K5U0_CLOPF</name>
<evidence type="ECO:0000313" key="2">
    <source>
        <dbReference type="Proteomes" id="UP001288944"/>
    </source>
</evidence>
<evidence type="ECO:0000313" key="1">
    <source>
        <dbReference type="EMBL" id="MDZ7542275.1"/>
    </source>
</evidence>
<evidence type="ECO:0008006" key="3">
    <source>
        <dbReference type="Google" id="ProtNLM"/>
    </source>
</evidence>
<proteinExistence type="predicted"/>
<reference evidence="1" key="1">
    <citation type="submission" date="2019-11" db="EMBL/GenBank/DDBJ databases">
        <title>Characterization of Clostridium perfringens isolates from swine manure treated agricultural soils.</title>
        <authorList>
            <person name="Wushke S.T."/>
        </authorList>
    </citation>
    <scope>NUCLEOTIDE SEQUENCE</scope>
    <source>
        <strain evidence="1">X62</strain>
    </source>
</reference>
<dbReference type="AlphaFoldDB" id="A0AAW9K5U0"/>
<dbReference type="EMBL" id="WNUR01000057">
    <property type="protein sequence ID" value="MDZ7542275.1"/>
    <property type="molecule type" value="Genomic_DNA"/>
</dbReference>
<organism evidence="1 2">
    <name type="scientific">Clostridium perfringens</name>
    <dbReference type="NCBI Taxonomy" id="1502"/>
    <lineage>
        <taxon>Bacteria</taxon>
        <taxon>Bacillati</taxon>
        <taxon>Bacillota</taxon>
        <taxon>Clostridia</taxon>
        <taxon>Eubacteriales</taxon>
        <taxon>Clostridiaceae</taxon>
        <taxon>Clostridium</taxon>
    </lineage>
</organism>
<sequence>MNTVKKLNKHNYVASVLNSNKNFEINYDYDLYRYLEELHENLDERSYISLFKMSDKKRWSVGINDWNNLIRFVGEEDFYCSVNSLNAPGKHSSKYVSKLNAVIIDLDYYNVEHLKGLSASQVITLIEEDINFPTPSFYVDSGRGLYIMWLLETTYATTKSKKYWKMIEETLIEQFKDFGADSKVKDPARVLRVVGTTNSKSGRRVKLIMPNNNVVERYELSDIATYYWGVQKDKQALEKPKTVVKSNSKKNKITTIKTIMNLHYSRSKDIEKLVELRAGVNQKGIREELLFIYRLQLLFCNHDEDITLKKCFELNKKFNDPISEERIISQTQSAVDNSKVYFRLKDKYNDDMNMSLNEYLGANGVYLFRNSTIIKNLKISEEEMKSMITLINPVEKKRRKNIANKEYYQENREYYETYYIENKNKINEKSKKRYKEKLKEEGKLTKEQQLQIIYEKIKSLKKQGFKQIDIAEQLHMGVRTVKRHIKTLKENGLL</sequence>
<protein>
    <recommendedName>
        <fullName evidence="3">Replication protein</fullName>
    </recommendedName>
</protein>
<gene>
    <name evidence="1" type="ORF">GNF83_13700</name>
</gene>
<dbReference type="Proteomes" id="UP001288944">
    <property type="component" value="Unassembled WGS sequence"/>
</dbReference>
<comment type="caution">
    <text evidence="1">The sequence shown here is derived from an EMBL/GenBank/DDBJ whole genome shotgun (WGS) entry which is preliminary data.</text>
</comment>